<keyword evidence="4" id="KW-1185">Reference proteome</keyword>
<name>A0ABU6QHQ6_9FABA</name>
<feature type="coiled-coil region" evidence="1">
    <location>
        <begin position="474"/>
        <end position="522"/>
    </location>
</feature>
<dbReference type="EMBL" id="JASCZI010000377">
    <property type="protein sequence ID" value="MED6111430.1"/>
    <property type="molecule type" value="Genomic_DNA"/>
</dbReference>
<dbReference type="InterPro" id="IPR037490">
    <property type="entry name" value="WAP"/>
</dbReference>
<evidence type="ECO:0000313" key="3">
    <source>
        <dbReference type="EMBL" id="MED6111430.1"/>
    </source>
</evidence>
<sequence>MAQSLAVMNGCEWTGDNGKENGGCEYGREGDNGKEHRGSENGREGDVGKENGGSEYDRENESLGDHILEEMESFWLDIDERLTISRMVSDSVIKGMVNAIEQQAAERISQKELEVVELRKRLGNCHVGPDLHESRDAGAHNLTDGVISESVDTLQILVDEKLNQLKKEINKMRCPGSMRRISPGADMVGLSGILDDSVPERWIYVDEIFECLRDILDGFCLRMKFIDQLSMASLSEWQQEQEFRSEVEGLVIRNFISCLQQEFQHKLLDLYDSEGRNCFDQHKDISNLRRELNSIFKILSVSDTGHLISHGSLENGEEWCVNKRADHFHWKIATNHSSPSTLEENEKQEDPKESDPEHLDPSILQHLNRDELITHVNSEITKMKREHESQVQEMTEENFRLRRELLNLKGGSSLSLKKDKDFDLLKKKIPNIISKLDEIRVGNEKIHQFAERFESLSSLKDRLDLENCQLKDMLTDKESEVKSLSSQLSTALEKLLQQQLAEKAMSQTIQELEDDIVHANAEVSIIQGVYKSLFDGIASDFRCTTEELHLKNILMEETYETMLKEAASNAYACSRFEVEDADMESAMVQGLLDINHIIFRESLADVDRALKLEAAEKEELKQEMLIVKSKVEEKEKSAQEAAHALIQEKQNMESVTERLKILRDETAQQQKTIAENNEELTVTKGHLDAASKEIELYKEQICKLHENYEQIMNERRESDEERRVLRLVTKEQQDALTLIEAKERETRRQMESTIHLIHKLFSMVTAFEARVNGDISRSCLRLDDMSSEFSRLKKKANILKTVGFVYKRRLETCNTDLEKAEAEVDLLGDEVDGLLRLLEKICIALDHYSPILKHYPGILETLELARRELNQQTRKRV</sequence>
<dbReference type="PANTHER" id="PTHR33883">
    <property type="entry name" value="WPP DOMAIN-ASSOCIATED PROTEIN"/>
    <property type="match status" value="1"/>
</dbReference>
<comment type="caution">
    <text evidence="3">The sequence shown here is derived from an EMBL/GenBank/DDBJ whole genome shotgun (WGS) entry which is preliminary data.</text>
</comment>
<dbReference type="Proteomes" id="UP001341840">
    <property type="component" value="Unassembled WGS sequence"/>
</dbReference>
<gene>
    <name evidence="3" type="ORF">PIB30_052223</name>
</gene>
<feature type="coiled-coil region" evidence="1">
    <location>
        <begin position="603"/>
        <end position="679"/>
    </location>
</feature>
<evidence type="ECO:0000256" key="1">
    <source>
        <dbReference type="SAM" id="Coils"/>
    </source>
</evidence>
<reference evidence="3 4" key="1">
    <citation type="journal article" date="2023" name="Plants (Basel)">
        <title>Bridging the Gap: Combining Genomics and Transcriptomics Approaches to Understand Stylosanthes scabra, an Orphan Legume from the Brazilian Caatinga.</title>
        <authorList>
            <person name="Ferreira-Neto J.R.C."/>
            <person name="da Silva M.D."/>
            <person name="Binneck E."/>
            <person name="de Melo N.F."/>
            <person name="da Silva R.H."/>
            <person name="de Melo A.L.T.M."/>
            <person name="Pandolfi V."/>
            <person name="Bustamante F.O."/>
            <person name="Brasileiro-Vidal A.C."/>
            <person name="Benko-Iseppon A.M."/>
        </authorList>
    </citation>
    <scope>NUCLEOTIDE SEQUENCE [LARGE SCALE GENOMIC DNA]</scope>
    <source>
        <tissue evidence="3">Leaves</tissue>
    </source>
</reference>
<evidence type="ECO:0008006" key="5">
    <source>
        <dbReference type="Google" id="ProtNLM"/>
    </source>
</evidence>
<feature type="compositionally biased region" description="Basic and acidic residues" evidence="2">
    <location>
        <begin position="26"/>
        <end position="49"/>
    </location>
</feature>
<feature type="coiled-coil region" evidence="1">
    <location>
        <begin position="810"/>
        <end position="837"/>
    </location>
</feature>
<dbReference type="PANTHER" id="PTHR33883:SF10">
    <property type="entry name" value="WPP DOMAIN-ASSOCIATED PROTEIN"/>
    <property type="match status" value="1"/>
</dbReference>
<evidence type="ECO:0000256" key="2">
    <source>
        <dbReference type="SAM" id="MobiDB-lite"/>
    </source>
</evidence>
<evidence type="ECO:0000313" key="4">
    <source>
        <dbReference type="Proteomes" id="UP001341840"/>
    </source>
</evidence>
<feature type="region of interest" description="Disordered" evidence="2">
    <location>
        <begin position="1"/>
        <end position="59"/>
    </location>
</feature>
<feature type="region of interest" description="Disordered" evidence="2">
    <location>
        <begin position="334"/>
        <end position="364"/>
    </location>
</feature>
<organism evidence="3 4">
    <name type="scientific">Stylosanthes scabra</name>
    <dbReference type="NCBI Taxonomy" id="79078"/>
    <lineage>
        <taxon>Eukaryota</taxon>
        <taxon>Viridiplantae</taxon>
        <taxon>Streptophyta</taxon>
        <taxon>Embryophyta</taxon>
        <taxon>Tracheophyta</taxon>
        <taxon>Spermatophyta</taxon>
        <taxon>Magnoliopsida</taxon>
        <taxon>eudicotyledons</taxon>
        <taxon>Gunneridae</taxon>
        <taxon>Pentapetalae</taxon>
        <taxon>rosids</taxon>
        <taxon>fabids</taxon>
        <taxon>Fabales</taxon>
        <taxon>Fabaceae</taxon>
        <taxon>Papilionoideae</taxon>
        <taxon>50 kb inversion clade</taxon>
        <taxon>dalbergioids sensu lato</taxon>
        <taxon>Dalbergieae</taxon>
        <taxon>Pterocarpus clade</taxon>
        <taxon>Stylosanthes</taxon>
    </lineage>
</organism>
<feature type="coiled-coil region" evidence="1">
    <location>
        <begin position="377"/>
        <end position="404"/>
    </location>
</feature>
<protein>
    <recommendedName>
        <fullName evidence="5">WPP domain-associated protein</fullName>
    </recommendedName>
</protein>
<keyword evidence="1" id="KW-0175">Coiled coil</keyword>
<feature type="compositionally biased region" description="Basic and acidic residues" evidence="2">
    <location>
        <begin position="344"/>
        <end position="360"/>
    </location>
</feature>
<accession>A0ABU6QHQ6</accession>
<proteinExistence type="predicted"/>